<reference evidence="3" key="1">
    <citation type="submission" date="2016-06" db="EMBL/GenBank/DDBJ databases">
        <authorList>
            <person name="Varghese N."/>
            <person name="Submissions Spin"/>
        </authorList>
    </citation>
    <scope>NUCLEOTIDE SEQUENCE [LARGE SCALE GENOMIC DNA]</scope>
    <source>
        <strain evidence="3">DSM 44875</strain>
    </source>
</reference>
<gene>
    <name evidence="2" type="ORF">GA0070607_2122</name>
</gene>
<proteinExistence type="predicted"/>
<dbReference type="OrthoDB" id="3394134at2"/>
<dbReference type="AlphaFoldDB" id="A0A1C4VHN8"/>
<feature type="transmembrane region" description="Helical" evidence="1">
    <location>
        <begin position="6"/>
        <end position="27"/>
    </location>
</feature>
<dbReference type="RefSeq" id="WP_089018035.1">
    <property type="nucleotide sequence ID" value="NZ_LT607412.1"/>
</dbReference>
<evidence type="ECO:0000256" key="1">
    <source>
        <dbReference type="SAM" id="Phobius"/>
    </source>
</evidence>
<protein>
    <recommendedName>
        <fullName evidence="4">SdpI/YhfL protein family protein</fullName>
    </recommendedName>
</protein>
<feature type="transmembrane region" description="Helical" evidence="1">
    <location>
        <begin position="72"/>
        <end position="93"/>
    </location>
</feature>
<name>A0A1C4VHN8_9ACTN</name>
<keyword evidence="1" id="KW-0472">Membrane</keyword>
<evidence type="ECO:0008006" key="4">
    <source>
        <dbReference type="Google" id="ProtNLM"/>
    </source>
</evidence>
<organism evidence="2 3">
    <name type="scientific">Micromonospora coriariae</name>
    <dbReference type="NCBI Taxonomy" id="285665"/>
    <lineage>
        <taxon>Bacteria</taxon>
        <taxon>Bacillati</taxon>
        <taxon>Actinomycetota</taxon>
        <taxon>Actinomycetes</taxon>
        <taxon>Micromonosporales</taxon>
        <taxon>Micromonosporaceae</taxon>
        <taxon>Micromonospora</taxon>
    </lineage>
</organism>
<keyword evidence="3" id="KW-1185">Reference proteome</keyword>
<dbReference type="Proteomes" id="UP000198243">
    <property type="component" value="Chromosome I"/>
</dbReference>
<dbReference type="EMBL" id="LT607412">
    <property type="protein sequence ID" value="SCE83299.1"/>
    <property type="molecule type" value="Genomic_DNA"/>
</dbReference>
<keyword evidence="1" id="KW-1133">Transmembrane helix</keyword>
<keyword evidence="1" id="KW-0812">Transmembrane</keyword>
<sequence length="102" mass="11525">MEKWRFVAAVMMSLTVGLIGVALAINFRGVTEWHVRRSMATASVLRRVPPWRWLPDAQYDKRLARFVLLERVIGMSFAAVGVMFLIVLVYGSLSGEPMPSSR</sequence>
<evidence type="ECO:0000313" key="2">
    <source>
        <dbReference type="EMBL" id="SCE83299.1"/>
    </source>
</evidence>
<evidence type="ECO:0000313" key="3">
    <source>
        <dbReference type="Proteomes" id="UP000198243"/>
    </source>
</evidence>
<accession>A0A1C4VHN8</accession>